<feature type="region of interest" description="Disordered" evidence="1">
    <location>
        <begin position="359"/>
        <end position="386"/>
    </location>
</feature>
<gene>
    <name evidence="2" type="ORF">CMQ_3703</name>
</gene>
<feature type="compositionally biased region" description="Pro residues" evidence="1">
    <location>
        <begin position="376"/>
        <end position="386"/>
    </location>
</feature>
<evidence type="ECO:0000313" key="3">
    <source>
        <dbReference type="Proteomes" id="UP000007796"/>
    </source>
</evidence>
<protein>
    <recommendedName>
        <fullName evidence="4">Glutamine repeat protein-1</fullName>
    </recommendedName>
</protein>
<organism evidence="3">
    <name type="scientific">Grosmannia clavigera (strain kw1407 / UAMH 11150)</name>
    <name type="common">Blue stain fungus</name>
    <name type="synonym">Graphiocladiella clavigera</name>
    <dbReference type="NCBI Taxonomy" id="655863"/>
    <lineage>
        <taxon>Eukaryota</taxon>
        <taxon>Fungi</taxon>
        <taxon>Dikarya</taxon>
        <taxon>Ascomycota</taxon>
        <taxon>Pezizomycotina</taxon>
        <taxon>Sordariomycetes</taxon>
        <taxon>Sordariomycetidae</taxon>
        <taxon>Ophiostomatales</taxon>
        <taxon>Ophiostomataceae</taxon>
        <taxon>Leptographium</taxon>
    </lineage>
</organism>
<evidence type="ECO:0000313" key="2">
    <source>
        <dbReference type="EMBL" id="EFX05634.1"/>
    </source>
</evidence>
<feature type="region of interest" description="Disordered" evidence="1">
    <location>
        <begin position="1"/>
        <end position="53"/>
    </location>
</feature>
<name>F0XAF6_GROCL</name>
<dbReference type="Proteomes" id="UP000007796">
    <property type="component" value="Unassembled WGS sequence"/>
</dbReference>
<evidence type="ECO:0000256" key="1">
    <source>
        <dbReference type="SAM" id="MobiDB-lite"/>
    </source>
</evidence>
<dbReference type="STRING" id="655863.F0XAF6"/>
<dbReference type="eggNOG" id="ENOG502S7XT">
    <property type="taxonomic scope" value="Eukaryota"/>
</dbReference>
<dbReference type="AlphaFoldDB" id="F0XAF6"/>
<dbReference type="GeneID" id="25976833"/>
<dbReference type="InParanoid" id="F0XAF6"/>
<dbReference type="RefSeq" id="XP_014175116.1">
    <property type="nucleotide sequence ID" value="XM_014319641.1"/>
</dbReference>
<accession>F0XAF6</accession>
<feature type="region of interest" description="Disordered" evidence="1">
    <location>
        <begin position="318"/>
        <end position="342"/>
    </location>
</feature>
<proteinExistence type="predicted"/>
<dbReference type="OrthoDB" id="2530523at2759"/>
<keyword evidence="3" id="KW-1185">Reference proteome</keyword>
<feature type="compositionally biased region" description="Low complexity" evidence="1">
    <location>
        <begin position="21"/>
        <end position="42"/>
    </location>
</feature>
<sequence>MYSTQYGFGNAAGQAFNTPSPQQQMQQPPQQQPLQQQQMQQPVSHMPPGSMPGQQIMYGPPFSMAAGPGPYGAVAGGPNMMANPGPAGIMQNPAMPHMAANGQRQHHLNNMPGTPIGLSTPQAGNFPNGSGHGVGGLISNGVGAHGQAVGMGAPLSPGTESREKELFTVLLSINQELLYESVQLRNTQIALKKEHTAEAGVDEPSVTESSEPGSEEEKLVRADYIQCMKRIQSNLSYLASLADRKVTANAAKGPGFLMAPALSLGFRLRPQPSSAPDAIGMTDVDINSDREDRLRYIKELYAKLQSFYPGVDYTKEPAFGPQSSGAHGAPGGAGVPGPNPAAMAAFNNRAMSQGVHQASPVSQPHRTPQMGMMAGPPGPPQGIPMA</sequence>
<feature type="region of interest" description="Disordered" evidence="1">
    <location>
        <begin position="195"/>
        <end position="217"/>
    </location>
</feature>
<reference evidence="2 3" key="1">
    <citation type="journal article" date="2011" name="Proc. Natl. Acad. Sci. U.S.A.">
        <title>Genome and transcriptome analyses of the mountain pine beetle-fungal symbiont Grosmannia clavigera, a lodgepole pine pathogen.</title>
        <authorList>
            <person name="DiGuistini S."/>
            <person name="Wang Y."/>
            <person name="Liao N.Y."/>
            <person name="Taylor G."/>
            <person name="Tanguay P."/>
            <person name="Feau N."/>
            <person name="Henrissat B."/>
            <person name="Chan S.K."/>
            <person name="Hesse-Orce U."/>
            <person name="Alamouti S.M."/>
            <person name="Tsui C.K.M."/>
            <person name="Docking R.T."/>
            <person name="Levasseur A."/>
            <person name="Haridas S."/>
            <person name="Robertson G."/>
            <person name="Birol I."/>
            <person name="Holt R.A."/>
            <person name="Marra M.A."/>
            <person name="Hamelin R.C."/>
            <person name="Hirst M."/>
            <person name="Jones S.J.M."/>
            <person name="Bohlmann J."/>
            <person name="Breuil C."/>
        </authorList>
    </citation>
    <scope>NUCLEOTIDE SEQUENCE [LARGE SCALE GENOMIC DNA]</scope>
    <source>
        <strain evidence="3">kw1407 / UAMH 11150</strain>
    </source>
</reference>
<dbReference type="EMBL" id="GL629735">
    <property type="protein sequence ID" value="EFX05634.1"/>
    <property type="molecule type" value="Genomic_DNA"/>
</dbReference>
<evidence type="ECO:0008006" key="4">
    <source>
        <dbReference type="Google" id="ProtNLM"/>
    </source>
</evidence>
<dbReference type="HOGENOM" id="CLU_715820_0_0_1"/>